<evidence type="ECO:0000313" key="1">
    <source>
        <dbReference type="EMBL" id="KKK81541.1"/>
    </source>
</evidence>
<organism evidence="1">
    <name type="scientific">marine sediment metagenome</name>
    <dbReference type="NCBI Taxonomy" id="412755"/>
    <lineage>
        <taxon>unclassified sequences</taxon>
        <taxon>metagenomes</taxon>
        <taxon>ecological metagenomes</taxon>
    </lineage>
</organism>
<proteinExistence type="predicted"/>
<dbReference type="AlphaFoldDB" id="A0A0F9BAU5"/>
<name>A0A0F9BAU5_9ZZZZ</name>
<comment type="caution">
    <text evidence="1">The sequence shown here is derived from an EMBL/GenBank/DDBJ whole genome shotgun (WGS) entry which is preliminary data.</text>
</comment>
<reference evidence="1" key="1">
    <citation type="journal article" date="2015" name="Nature">
        <title>Complex archaea that bridge the gap between prokaryotes and eukaryotes.</title>
        <authorList>
            <person name="Spang A."/>
            <person name="Saw J.H."/>
            <person name="Jorgensen S.L."/>
            <person name="Zaremba-Niedzwiedzka K."/>
            <person name="Martijn J."/>
            <person name="Lind A.E."/>
            <person name="van Eijk R."/>
            <person name="Schleper C."/>
            <person name="Guy L."/>
            <person name="Ettema T.J."/>
        </authorList>
    </citation>
    <scope>NUCLEOTIDE SEQUENCE</scope>
</reference>
<protein>
    <submittedName>
        <fullName evidence="1">Uncharacterized protein</fullName>
    </submittedName>
</protein>
<gene>
    <name evidence="1" type="ORF">LCGC14_2812430</name>
</gene>
<accession>A0A0F9BAU5</accession>
<dbReference type="EMBL" id="LAZR01053075">
    <property type="protein sequence ID" value="KKK81541.1"/>
    <property type="molecule type" value="Genomic_DNA"/>
</dbReference>
<sequence>MKVKEMSFKITTTDKLICHKCKKPIDGKEGYIKIFVERERGYNPFGGKDGVFRICWKCFEETNKEIEEKRKTREEDHEMLLKRRILTGLK</sequence>